<dbReference type="InterPro" id="IPR005119">
    <property type="entry name" value="LysR_subst-bd"/>
</dbReference>
<dbReference type="InterPro" id="IPR000847">
    <property type="entry name" value="LysR_HTH_N"/>
</dbReference>
<evidence type="ECO:0000256" key="3">
    <source>
        <dbReference type="ARBA" id="ARBA00023125"/>
    </source>
</evidence>
<reference evidence="6 7" key="1">
    <citation type="submission" date="2021-03" db="EMBL/GenBank/DDBJ databases">
        <title>Genomic Encyclopedia of Type Strains, Phase IV (KMG-IV): sequencing the most valuable type-strain genomes for metagenomic binning, comparative biology and taxonomic classification.</title>
        <authorList>
            <person name="Goeker M."/>
        </authorList>
    </citation>
    <scope>NUCLEOTIDE SEQUENCE [LARGE SCALE GENOMIC DNA]</scope>
    <source>
        <strain evidence="6 7">DSM 21600</strain>
    </source>
</reference>
<keyword evidence="3 6" id="KW-0238">DNA-binding</keyword>
<feature type="domain" description="HTH lysR-type" evidence="5">
    <location>
        <begin position="1"/>
        <end position="58"/>
    </location>
</feature>
<evidence type="ECO:0000256" key="2">
    <source>
        <dbReference type="ARBA" id="ARBA00023015"/>
    </source>
</evidence>
<dbReference type="InterPro" id="IPR036388">
    <property type="entry name" value="WH-like_DNA-bd_sf"/>
</dbReference>
<dbReference type="PANTHER" id="PTHR30126:SF2">
    <property type="entry name" value="HTH-TYPE TRANSCRIPTIONAL REGULATOR YJIE"/>
    <property type="match status" value="1"/>
</dbReference>
<dbReference type="Pfam" id="PF00126">
    <property type="entry name" value="HTH_1"/>
    <property type="match status" value="1"/>
</dbReference>
<dbReference type="InterPro" id="IPR036390">
    <property type="entry name" value="WH_DNA-bd_sf"/>
</dbReference>
<name>A0ABS4DW44_9HYPH</name>
<gene>
    <name evidence="6" type="ORF">J2Z17_001338</name>
</gene>
<evidence type="ECO:0000256" key="4">
    <source>
        <dbReference type="ARBA" id="ARBA00023163"/>
    </source>
</evidence>
<dbReference type="Pfam" id="PF03466">
    <property type="entry name" value="LysR_substrate"/>
    <property type="match status" value="1"/>
</dbReference>
<evidence type="ECO:0000313" key="6">
    <source>
        <dbReference type="EMBL" id="MBP1849917.1"/>
    </source>
</evidence>
<organism evidence="6 7">
    <name type="scientific">Rhizobium halophytocola</name>
    <dbReference type="NCBI Taxonomy" id="735519"/>
    <lineage>
        <taxon>Bacteria</taxon>
        <taxon>Pseudomonadati</taxon>
        <taxon>Pseudomonadota</taxon>
        <taxon>Alphaproteobacteria</taxon>
        <taxon>Hyphomicrobiales</taxon>
        <taxon>Rhizobiaceae</taxon>
        <taxon>Rhizobium/Agrobacterium group</taxon>
        <taxon>Rhizobium</taxon>
    </lineage>
</organism>
<dbReference type="RefSeq" id="WP_209943381.1">
    <property type="nucleotide sequence ID" value="NZ_JAGGJU010000003.1"/>
</dbReference>
<proteinExistence type="inferred from homology"/>
<evidence type="ECO:0000256" key="1">
    <source>
        <dbReference type="ARBA" id="ARBA00009437"/>
    </source>
</evidence>
<sequence>MDTAWLADLQALAETLNFSRAAERRNVTQPAFGRRIRSLEAWCGSALVDRSTHRLCLTPAGETMLAAAQDVAARLARAQRDLEHISATASTVTFAATHALSFVFFPRWIQQLGSTTWTLPIRLLSDNMNECERIMQEGRAQFLLCHYHADSPMGLEAEHYRHVELSSDRLIPVTGRDEAGKALYRLPGTADAPVPRLAFEEKSGMGRILASCLSERGEGLHAQTVFTSHLAMALKALAEDGKGVAWIPRSLAADQLSAGGRLADAAGSDDWSVDVRIVLIRPRSRMSDMAEAFWEQVLP</sequence>
<dbReference type="PRINTS" id="PR00039">
    <property type="entry name" value="HTHLYSR"/>
</dbReference>
<dbReference type="PANTHER" id="PTHR30126">
    <property type="entry name" value="HTH-TYPE TRANSCRIPTIONAL REGULATOR"/>
    <property type="match status" value="1"/>
</dbReference>
<comment type="similarity">
    <text evidence="1">Belongs to the LysR transcriptional regulatory family.</text>
</comment>
<dbReference type="Gene3D" id="3.40.190.10">
    <property type="entry name" value="Periplasmic binding protein-like II"/>
    <property type="match status" value="2"/>
</dbReference>
<evidence type="ECO:0000259" key="5">
    <source>
        <dbReference type="PROSITE" id="PS50931"/>
    </source>
</evidence>
<evidence type="ECO:0000313" key="7">
    <source>
        <dbReference type="Proteomes" id="UP000759443"/>
    </source>
</evidence>
<dbReference type="SUPFAM" id="SSF46785">
    <property type="entry name" value="Winged helix' DNA-binding domain"/>
    <property type="match status" value="1"/>
</dbReference>
<dbReference type="EMBL" id="JAGGJU010000003">
    <property type="protein sequence ID" value="MBP1849917.1"/>
    <property type="molecule type" value="Genomic_DNA"/>
</dbReference>
<comment type="caution">
    <text evidence="6">The sequence shown here is derived from an EMBL/GenBank/DDBJ whole genome shotgun (WGS) entry which is preliminary data.</text>
</comment>
<dbReference type="Proteomes" id="UP000759443">
    <property type="component" value="Unassembled WGS sequence"/>
</dbReference>
<protein>
    <submittedName>
        <fullName evidence="6">DNA-binding transcriptional LysR family regulator</fullName>
    </submittedName>
</protein>
<dbReference type="Gene3D" id="1.10.10.10">
    <property type="entry name" value="Winged helix-like DNA-binding domain superfamily/Winged helix DNA-binding domain"/>
    <property type="match status" value="1"/>
</dbReference>
<accession>A0ABS4DW44</accession>
<dbReference type="GO" id="GO:0003677">
    <property type="term" value="F:DNA binding"/>
    <property type="evidence" value="ECO:0007669"/>
    <property type="project" value="UniProtKB-KW"/>
</dbReference>
<dbReference type="PROSITE" id="PS50931">
    <property type="entry name" value="HTH_LYSR"/>
    <property type="match status" value="1"/>
</dbReference>
<dbReference type="SUPFAM" id="SSF53850">
    <property type="entry name" value="Periplasmic binding protein-like II"/>
    <property type="match status" value="1"/>
</dbReference>
<keyword evidence="2" id="KW-0805">Transcription regulation</keyword>
<keyword evidence="7" id="KW-1185">Reference proteome</keyword>
<keyword evidence="4" id="KW-0804">Transcription</keyword>